<dbReference type="AlphaFoldDB" id="A0A1I6N1C7"/>
<name>A0A1I6N1C7_9BACT</name>
<proteinExistence type="predicted"/>
<accession>A0A1I6N1C7</accession>
<keyword evidence="2" id="KW-1185">Reference proteome</keyword>
<evidence type="ECO:0000313" key="2">
    <source>
        <dbReference type="Proteomes" id="UP000199024"/>
    </source>
</evidence>
<reference evidence="1 2" key="1">
    <citation type="submission" date="2016-10" db="EMBL/GenBank/DDBJ databases">
        <authorList>
            <person name="de Groot N.N."/>
        </authorList>
    </citation>
    <scope>NUCLEOTIDE SEQUENCE [LARGE SCALE GENOMIC DNA]</scope>
    <source>
        <strain evidence="1 2">DSM 21001</strain>
    </source>
</reference>
<gene>
    <name evidence="1" type="ORF">SAMN05421771_4296</name>
</gene>
<protein>
    <submittedName>
        <fullName evidence="1">Uncharacterized protein</fullName>
    </submittedName>
</protein>
<dbReference type="STRING" id="474950.SAMN05421771_4296"/>
<evidence type="ECO:0000313" key="1">
    <source>
        <dbReference type="EMBL" id="SFS21697.1"/>
    </source>
</evidence>
<dbReference type="RefSeq" id="WP_245782072.1">
    <property type="nucleotide sequence ID" value="NZ_FOZL01000002.1"/>
</dbReference>
<sequence>MYEDFTIADHWTGEELHCVWKGTIVAIATRHADATDIRFAVNHKPVWIAMPNMAWVEMKRTTGHVITDYLAAQAAGRYLKSIIGSGYDNGREMYTMTVEEVLEHAQAVVKEVGHTSELPSLPVINDNVQPETLMGRLPADNVKIPVSATTPKHPSDNIPTAN</sequence>
<dbReference type="EMBL" id="FOZL01000002">
    <property type="protein sequence ID" value="SFS21697.1"/>
    <property type="molecule type" value="Genomic_DNA"/>
</dbReference>
<organism evidence="1 2">
    <name type="scientific">Granulicella pectinivorans</name>
    <dbReference type="NCBI Taxonomy" id="474950"/>
    <lineage>
        <taxon>Bacteria</taxon>
        <taxon>Pseudomonadati</taxon>
        <taxon>Acidobacteriota</taxon>
        <taxon>Terriglobia</taxon>
        <taxon>Terriglobales</taxon>
        <taxon>Acidobacteriaceae</taxon>
        <taxon>Granulicella</taxon>
    </lineage>
</organism>
<dbReference type="Proteomes" id="UP000199024">
    <property type="component" value="Unassembled WGS sequence"/>
</dbReference>